<name>A0A9Q3CZ89_9BASI</name>
<keyword evidence="2" id="KW-1185">Reference proteome</keyword>
<comment type="caution">
    <text evidence="1">The sequence shown here is derived from an EMBL/GenBank/DDBJ whole genome shotgun (WGS) entry which is preliminary data.</text>
</comment>
<dbReference type="EMBL" id="AVOT02012206">
    <property type="protein sequence ID" value="MBW0493744.1"/>
    <property type="molecule type" value="Genomic_DNA"/>
</dbReference>
<accession>A0A9Q3CZ89</accession>
<gene>
    <name evidence="1" type="ORF">O181_033459</name>
</gene>
<reference evidence="1" key="1">
    <citation type="submission" date="2021-03" db="EMBL/GenBank/DDBJ databases">
        <title>Draft genome sequence of rust myrtle Austropuccinia psidii MF-1, a brazilian biotype.</title>
        <authorList>
            <person name="Quecine M.C."/>
            <person name="Pachon D.M.R."/>
            <person name="Bonatelli M.L."/>
            <person name="Correr F.H."/>
            <person name="Franceschini L.M."/>
            <person name="Leite T.F."/>
            <person name="Margarido G.R.A."/>
            <person name="Almeida C.A."/>
            <person name="Ferrarezi J.A."/>
            <person name="Labate C.A."/>
        </authorList>
    </citation>
    <scope>NUCLEOTIDE SEQUENCE</scope>
    <source>
        <strain evidence="1">MF-1</strain>
    </source>
</reference>
<dbReference type="OrthoDB" id="7691805at2759"/>
<evidence type="ECO:0000313" key="1">
    <source>
        <dbReference type="EMBL" id="MBW0493744.1"/>
    </source>
</evidence>
<proteinExistence type="predicted"/>
<evidence type="ECO:0000313" key="2">
    <source>
        <dbReference type="Proteomes" id="UP000765509"/>
    </source>
</evidence>
<sequence>MVIHRDSKNIPILYGSNYTLWNIKMNIDLRARRLYSVCKSQTPETLEKWNMANNKAVSLISNKLDPNVFISIVDSVTICSAYSRWWKIHSKFTPQTFINKGRIWLQWKCLQFNGNIEEYIEKFQPLLLYIYSIGIVIPNKIVAYSIVGKITRDRNTYNHIIDKLVMSGESVARPEIVMNKLLDLINHQNKKDMSSLSKEPDTSKMSALLSNASAYPYKIMYISQNGKHNPKNTTHKENGCLVEHPDLRLPSNKKKKKLNRQESEAETHQTGMTALFTSNTASLNNVNSLVIYFGATHHMFNNKALFSNLIETPELRIATRDPTSNLFSISWGTVRIVVDKKL</sequence>
<protein>
    <submittedName>
        <fullName evidence="1">Uncharacterized protein</fullName>
    </submittedName>
</protein>
<dbReference type="AlphaFoldDB" id="A0A9Q3CZ89"/>
<dbReference type="Pfam" id="PF14223">
    <property type="entry name" value="Retrotran_gag_2"/>
    <property type="match status" value="1"/>
</dbReference>
<organism evidence="1 2">
    <name type="scientific">Austropuccinia psidii MF-1</name>
    <dbReference type="NCBI Taxonomy" id="1389203"/>
    <lineage>
        <taxon>Eukaryota</taxon>
        <taxon>Fungi</taxon>
        <taxon>Dikarya</taxon>
        <taxon>Basidiomycota</taxon>
        <taxon>Pucciniomycotina</taxon>
        <taxon>Pucciniomycetes</taxon>
        <taxon>Pucciniales</taxon>
        <taxon>Sphaerophragmiaceae</taxon>
        <taxon>Austropuccinia</taxon>
    </lineage>
</organism>
<dbReference type="Proteomes" id="UP000765509">
    <property type="component" value="Unassembled WGS sequence"/>
</dbReference>